<dbReference type="SMART" id="SM00481">
    <property type="entry name" value="POLIIIAc"/>
    <property type="match status" value="1"/>
</dbReference>
<dbReference type="InterPro" id="IPR052018">
    <property type="entry name" value="PHP_domain"/>
</dbReference>
<dbReference type="GO" id="GO:0004534">
    <property type="term" value="F:5'-3' RNA exonuclease activity"/>
    <property type="evidence" value="ECO:0007669"/>
    <property type="project" value="TreeGrafter"/>
</dbReference>
<dbReference type="Pfam" id="PF02811">
    <property type="entry name" value="PHP"/>
    <property type="match status" value="1"/>
</dbReference>
<name>E1YBT1_9BACT</name>
<evidence type="ECO:0000259" key="1">
    <source>
        <dbReference type="SMART" id="SM00481"/>
    </source>
</evidence>
<dbReference type="Gene3D" id="1.10.150.650">
    <property type="match status" value="1"/>
</dbReference>
<dbReference type="EMBL" id="FR695868">
    <property type="protein sequence ID" value="CBX28025.1"/>
    <property type="molecule type" value="Genomic_DNA"/>
</dbReference>
<accession>E1YBT1</accession>
<evidence type="ECO:0000313" key="2">
    <source>
        <dbReference type="EMBL" id="CBX28025.1"/>
    </source>
</evidence>
<dbReference type="AlphaFoldDB" id="E1YBT1"/>
<dbReference type="InterPro" id="IPR004013">
    <property type="entry name" value="PHP_dom"/>
</dbReference>
<dbReference type="SUPFAM" id="SSF89550">
    <property type="entry name" value="PHP domain-like"/>
    <property type="match status" value="1"/>
</dbReference>
<sequence>MANQKRRLWKKLLDYSDNRGIDLHIHSNASDGTLYPNEILALAKKLGLSAIAITDHDTIDGSKEAIETGIPSDFKFLTGVEISADPPPSFPCSGSFHVLGYSFRIDDHILHETLHTLQLARKNRNPKIIELLNNLGFDITIEEVINFAGEGQIGRPHIASLMVEKGFVESIKKAFDKYLGRGKPAYVDKYRLGCSKAIEVINGAGGIPVLAHPSLFTIREEKKFEDLIAELKVMGLKGIEAYYSEHSKDKTSYYIEIAEKYGLLITGGTDFHGSLKPDINMGSGRGNLHVPYNLYENLINSI</sequence>
<dbReference type="InterPro" id="IPR016195">
    <property type="entry name" value="Pol/histidinol_Pase-like"/>
</dbReference>
<reference evidence="2" key="1">
    <citation type="journal article" date="2011" name="Environ. Microbiol.">
        <title>Genomic insights into the metabolic potential of the polycyclic aromatic hydrocarbon degrading sulfate-reducing Deltaproteobacterium N47.</title>
        <authorList>
            <person name="Bergmann F."/>
            <person name="Selesi D."/>
            <person name="Weinmaier T."/>
            <person name="Tischler P."/>
            <person name="Rattei T."/>
            <person name="Meckenstock R.U."/>
        </authorList>
    </citation>
    <scope>NUCLEOTIDE SEQUENCE</scope>
</reference>
<dbReference type="GO" id="GO:0035312">
    <property type="term" value="F:5'-3' DNA exonuclease activity"/>
    <property type="evidence" value="ECO:0007669"/>
    <property type="project" value="TreeGrafter"/>
</dbReference>
<gene>
    <name evidence="2" type="ORF">N47_G33490</name>
</gene>
<dbReference type="CDD" id="cd07438">
    <property type="entry name" value="PHP_HisPPase_AMP"/>
    <property type="match status" value="1"/>
</dbReference>
<protein>
    <recommendedName>
        <fullName evidence="1">Polymerase/histidinol phosphatase N-terminal domain-containing protein</fullName>
    </recommendedName>
</protein>
<dbReference type="InterPro" id="IPR003141">
    <property type="entry name" value="Pol/His_phosphatase_N"/>
</dbReference>
<proteinExistence type="predicted"/>
<organism evidence="2">
    <name type="scientific">uncultured Desulfobacterium sp</name>
    <dbReference type="NCBI Taxonomy" id="201089"/>
    <lineage>
        <taxon>Bacteria</taxon>
        <taxon>Pseudomonadati</taxon>
        <taxon>Thermodesulfobacteriota</taxon>
        <taxon>Desulfobacteria</taxon>
        <taxon>Desulfobacterales</taxon>
        <taxon>Desulfobacteriaceae</taxon>
        <taxon>Desulfobacterium</taxon>
        <taxon>environmental samples</taxon>
    </lineage>
</organism>
<dbReference type="PANTHER" id="PTHR42924:SF3">
    <property type="entry name" value="POLYMERASE_HISTIDINOL PHOSPHATASE N-TERMINAL DOMAIN-CONTAINING PROTEIN"/>
    <property type="match status" value="1"/>
</dbReference>
<feature type="domain" description="Polymerase/histidinol phosphatase N-terminal" evidence="1">
    <location>
        <begin position="21"/>
        <end position="86"/>
    </location>
</feature>
<dbReference type="PANTHER" id="PTHR42924">
    <property type="entry name" value="EXONUCLEASE"/>
    <property type="match status" value="1"/>
</dbReference>
<dbReference type="Gene3D" id="3.20.20.140">
    <property type="entry name" value="Metal-dependent hydrolases"/>
    <property type="match status" value="1"/>
</dbReference>